<dbReference type="InterPro" id="IPR004843">
    <property type="entry name" value="Calcineurin-like_PHP"/>
</dbReference>
<dbReference type="EMBL" id="DVGC01000064">
    <property type="protein sequence ID" value="HIR06523.1"/>
    <property type="molecule type" value="Genomic_DNA"/>
</dbReference>
<proteinExistence type="predicted"/>
<organism evidence="3 4">
    <name type="scientific">Candidatus Copromonas faecavium</name>
    <name type="common">nom. illeg.</name>
    <dbReference type="NCBI Taxonomy" id="2840740"/>
    <lineage>
        <taxon>Bacteria</taxon>
        <taxon>Bacillati</taxon>
        <taxon>Bacillota</taxon>
        <taxon>Clostridia</taxon>
        <taxon>Lachnospirales</taxon>
        <taxon>Lachnospiraceae</taxon>
        <taxon>Candidatus Copromonas (nom. illeg.)</taxon>
    </lineage>
</organism>
<dbReference type="PANTHER" id="PTHR42850">
    <property type="entry name" value="METALLOPHOSPHOESTERASE"/>
    <property type="match status" value="1"/>
</dbReference>
<dbReference type="PROSITE" id="PS00125">
    <property type="entry name" value="SER_THR_PHOSPHATASE"/>
    <property type="match status" value="1"/>
</dbReference>
<evidence type="ECO:0000259" key="2">
    <source>
        <dbReference type="PROSITE" id="PS00125"/>
    </source>
</evidence>
<sequence length="246" mass="27889">MIYLMSDVHGCSSLFFEMLEHISFGISDRMYILGDLVGKGPDSLGLLRCVMEDGRIRLLRGNHEQRLLQALGVDLEAGISREILEEWEREDGREVLRQLSEISAGERGRILEFLKNTPLYEQNIWSGHDWLLVHGAPVPGMGYGVLENRFRSIEPNGEENPAWKEDGEDRDEKRSGIGKSDREARKDMPPRITVVGHTPTFKYGKQYAGRIIVGKERIFLDCGAGWGCGLGCLRLEDGKEFYCRES</sequence>
<dbReference type="SUPFAM" id="SSF56300">
    <property type="entry name" value="Metallo-dependent phosphatases"/>
    <property type="match status" value="1"/>
</dbReference>
<dbReference type="Proteomes" id="UP000824250">
    <property type="component" value="Unassembled WGS sequence"/>
</dbReference>
<dbReference type="InterPro" id="IPR050126">
    <property type="entry name" value="Ap4A_hydrolase"/>
</dbReference>
<evidence type="ECO:0000313" key="3">
    <source>
        <dbReference type="EMBL" id="HIR06523.1"/>
    </source>
</evidence>
<dbReference type="Pfam" id="PF00149">
    <property type="entry name" value="Metallophos"/>
    <property type="match status" value="1"/>
</dbReference>
<comment type="caution">
    <text evidence="3">The sequence shown here is derived from an EMBL/GenBank/DDBJ whole genome shotgun (WGS) entry which is preliminary data.</text>
</comment>
<feature type="compositionally biased region" description="Basic and acidic residues" evidence="1">
    <location>
        <begin position="161"/>
        <end position="189"/>
    </location>
</feature>
<gene>
    <name evidence="3" type="ORF">IAB28_11265</name>
</gene>
<dbReference type="GO" id="GO:0016791">
    <property type="term" value="F:phosphatase activity"/>
    <property type="evidence" value="ECO:0007669"/>
    <property type="project" value="TreeGrafter"/>
</dbReference>
<evidence type="ECO:0000313" key="4">
    <source>
        <dbReference type="Proteomes" id="UP000824250"/>
    </source>
</evidence>
<dbReference type="PANTHER" id="PTHR42850:SF4">
    <property type="entry name" value="ZINC-DEPENDENT ENDOPOLYPHOSPHATASE"/>
    <property type="match status" value="1"/>
</dbReference>
<dbReference type="InterPro" id="IPR006186">
    <property type="entry name" value="Ser/Thr-sp_prot-phosphatase"/>
</dbReference>
<reference evidence="3" key="2">
    <citation type="journal article" date="2021" name="PeerJ">
        <title>Extensive microbial diversity within the chicken gut microbiome revealed by metagenomics and culture.</title>
        <authorList>
            <person name="Gilroy R."/>
            <person name="Ravi A."/>
            <person name="Getino M."/>
            <person name="Pursley I."/>
            <person name="Horton D.L."/>
            <person name="Alikhan N.F."/>
            <person name="Baker D."/>
            <person name="Gharbi K."/>
            <person name="Hall N."/>
            <person name="Watson M."/>
            <person name="Adriaenssens E.M."/>
            <person name="Foster-Nyarko E."/>
            <person name="Jarju S."/>
            <person name="Secka A."/>
            <person name="Antonio M."/>
            <person name="Oren A."/>
            <person name="Chaudhuri R.R."/>
            <person name="La Ragione R."/>
            <person name="Hildebrand F."/>
            <person name="Pallen M.J."/>
        </authorList>
    </citation>
    <scope>NUCLEOTIDE SEQUENCE</scope>
    <source>
        <strain evidence="3">CHK180-2868</strain>
    </source>
</reference>
<dbReference type="Gene3D" id="3.60.21.10">
    <property type="match status" value="1"/>
</dbReference>
<feature type="domain" description="Serine/threonine specific protein phosphatases" evidence="2">
    <location>
        <begin position="59"/>
        <end position="64"/>
    </location>
</feature>
<reference evidence="3" key="1">
    <citation type="submission" date="2020-10" db="EMBL/GenBank/DDBJ databases">
        <authorList>
            <person name="Gilroy R."/>
        </authorList>
    </citation>
    <scope>NUCLEOTIDE SEQUENCE</scope>
    <source>
        <strain evidence="3">CHK180-2868</strain>
    </source>
</reference>
<dbReference type="InterPro" id="IPR029052">
    <property type="entry name" value="Metallo-depent_PP-like"/>
</dbReference>
<dbReference type="GO" id="GO:0005737">
    <property type="term" value="C:cytoplasm"/>
    <property type="evidence" value="ECO:0007669"/>
    <property type="project" value="TreeGrafter"/>
</dbReference>
<protein>
    <submittedName>
        <fullName evidence="3">Metallophosphoesterase</fullName>
    </submittedName>
</protein>
<feature type="region of interest" description="Disordered" evidence="1">
    <location>
        <begin position="156"/>
        <end position="190"/>
    </location>
</feature>
<evidence type="ECO:0000256" key="1">
    <source>
        <dbReference type="SAM" id="MobiDB-lite"/>
    </source>
</evidence>
<accession>A0A9D1D6M2</accession>
<name>A0A9D1D6M2_9FIRM</name>
<dbReference type="AlphaFoldDB" id="A0A9D1D6M2"/>